<dbReference type="EMBL" id="LVXG01000082">
    <property type="protein sequence ID" value="OQP38651.1"/>
    <property type="molecule type" value="Genomic_DNA"/>
</dbReference>
<dbReference type="InterPro" id="IPR050204">
    <property type="entry name" value="AraC_XylS_family_regulators"/>
</dbReference>
<keyword evidence="3" id="KW-0804">Transcription</keyword>
<dbReference type="InterPro" id="IPR018060">
    <property type="entry name" value="HTH_AraC"/>
</dbReference>
<dbReference type="OrthoDB" id="4480133at2"/>
<evidence type="ECO:0000256" key="1">
    <source>
        <dbReference type="ARBA" id="ARBA00023015"/>
    </source>
</evidence>
<dbReference type="PROSITE" id="PS01124">
    <property type="entry name" value="HTH_ARAC_FAMILY_2"/>
    <property type="match status" value="1"/>
</dbReference>
<dbReference type="STRING" id="354355.SAMN05660816_02766"/>
<reference evidence="6" key="1">
    <citation type="submission" date="2016-04" db="EMBL/GenBank/DDBJ databases">
        <authorList>
            <person name="Chen L."/>
            <person name="Zhuang W."/>
            <person name="Wang G."/>
        </authorList>
    </citation>
    <scope>NUCLEOTIDE SEQUENCE [LARGE SCALE GENOMIC DNA]</scope>
    <source>
        <strain evidence="6">17621</strain>
    </source>
</reference>
<keyword evidence="1" id="KW-0805">Transcription regulation</keyword>
<name>A0A1V9DXT9_9BACT</name>
<dbReference type="SMART" id="SM00342">
    <property type="entry name" value="HTH_ARAC"/>
    <property type="match status" value="1"/>
</dbReference>
<evidence type="ECO:0000313" key="5">
    <source>
        <dbReference type="EMBL" id="OQP38651.1"/>
    </source>
</evidence>
<dbReference type="Proteomes" id="UP000192610">
    <property type="component" value="Unassembled WGS sequence"/>
</dbReference>
<accession>A0A1V9DXT9</accession>
<dbReference type="GO" id="GO:0003700">
    <property type="term" value="F:DNA-binding transcription factor activity"/>
    <property type="evidence" value="ECO:0007669"/>
    <property type="project" value="InterPro"/>
</dbReference>
<comment type="caution">
    <text evidence="5">The sequence shown here is derived from an EMBL/GenBank/DDBJ whole genome shotgun (WGS) entry which is preliminary data.</text>
</comment>
<keyword evidence="6" id="KW-1185">Reference proteome</keyword>
<dbReference type="PANTHER" id="PTHR46796">
    <property type="entry name" value="HTH-TYPE TRANSCRIPTIONAL ACTIVATOR RHAS-RELATED"/>
    <property type="match status" value="1"/>
</dbReference>
<evidence type="ECO:0000256" key="2">
    <source>
        <dbReference type="ARBA" id="ARBA00023125"/>
    </source>
</evidence>
<evidence type="ECO:0000259" key="4">
    <source>
        <dbReference type="PROSITE" id="PS01124"/>
    </source>
</evidence>
<sequence length="110" mass="12853">MFQPDQYIKLDLVVFMERNFRFNIPISKFAELSGRSLSTFQRDFKKEFGMTANTWLRKRRLQAASQLLKENKKPSDIYLSLGFEDLSHFSRSYKQEFNVSPSKTGSGEGL</sequence>
<proteinExistence type="predicted"/>
<dbReference type="AlphaFoldDB" id="A0A1V9DXT9"/>
<evidence type="ECO:0000313" key="6">
    <source>
        <dbReference type="Proteomes" id="UP000192610"/>
    </source>
</evidence>
<keyword evidence="2" id="KW-0238">DNA-binding</keyword>
<dbReference type="InterPro" id="IPR009057">
    <property type="entry name" value="Homeodomain-like_sf"/>
</dbReference>
<gene>
    <name evidence="5" type="ORF">A4H97_18185</name>
</gene>
<feature type="domain" description="HTH araC/xylS-type" evidence="4">
    <location>
        <begin position="10"/>
        <end position="107"/>
    </location>
</feature>
<dbReference type="Pfam" id="PF12833">
    <property type="entry name" value="HTH_18"/>
    <property type="match status" value="1"/>
</dbReference>
<evidence type="ECO:0000256" key="3">
    <source>
        <dbReference type="ARBA" id="ARBA00023163"/>
    </source>
</evidence>
<dbReference type="Gene3D" id="1.10.10.60">
    <property type="entry name" value="Homeodomain-like"/>
    <property type="match status" value="2"/>
</dbReference>
<organism evidence="5 6">
    <name type="scientific">Niastella yeongjuensis</name>
    <dbReference type="NCBI Taxonomy" id="354355"/>
    <lineage>
        <taxon>Bacteria</taxon>
        <taxon>Pseudomonadati</taxon>
        <taxon>Bacteroidota</taxon>
        <taxon>Chitinophagia</taxon>
        <taxon>Chitinophagales</taxon>
        <taxon>Chitinophagaceae</taxon>
        <taxon>Niastella</taxon>
    </lineage>
</organism>
<protein>
    <recommendedName>
        <fullName evidence="4">HTH araC/xylS-type domain-containing protein</fullName>
    </recommendedName>
</protein>
<dbReference type="GO" id="GO:0043565">
    <property type="term" value="F:sequence-specific DNA binding"/>
    <property type="evidence" value="ECO:0007669"/>
    <property type="project" value="InterPro"/>
</dbReference>
<dbReference type="SUPFAM" id="SSF46689">
    <property type="entry name" value="Homeodomain-like"/>
    <property type="match status" value="2"/>
</dbReference>